<feature type="transmembrane region" description="Helical" evidence="4">
    <location>
        <begin position="224"/>
        <end position="244"/>
    </location>
</feature>
<dbReference type="EMBL" id="CM029049">
    <property type="protein sequence ID" value="KAG2572525.1"/>
    <property type="molecule type" value="Genomic_DNA"/>
</dbReference>
<dbReference type="InterPro" id="IPR036259">
    <property type="entry name" value="MFS_trans_sf"/>
</dbReference>
<reference evidence="5" key="1">
    <citation type="submission" date="2020-05" db="EMBL/GenBank/DDBJ databases">
        <title>WGS assembly of Panicum virgatum.</title>
        <authorList>
            <person name="Lovell J.T."/>
            <person name="Jenkins J."/>
            <person name="Shu S."/>
            <person name="Juenger T.E."/>
            <person name="Schmutz J."/>
        </authorList>
    </citation>
    <scope>NUCLEOTIDE SEQUENCE</scope>
    <source>
        <strain evidence="5">AP13</strain>
    </source>
</reference>
<dbReference type="Gene3D" id="1.20.1250.20">
    <property type="entry name" value="MFS general substrate transporter like domains"/>
    <property type="match status" value="1"/>
</dbReference>
<feature type="transmembrane region" description="Helical" evidence="4">
    <location>
        <begin position="156"/>
        <end position="173"/>
    </location>
</feature>
<protein>
    <submittedName>
        <fullName evidence="5">Uncharacterized protein</fullName>
    </submittedName>
</protein>
<feature type="region of interest" description="Disordered" evidence="3">
    <location>
        <begin position="114"/>
        <end position="142"/>
    </location>
</feature>
<evidence type="ECO:0000256" key="2">
    <source>
        <dbReference type="ARBA" id="ARBA00022448"/>
    </source>
</evidence>
<dbReference type="GO" id="GO:0015144">
    <property type="term" value="F:carbohydrate transmembrane transporter activity"/>
    <property type="evidence" value="ECO:0007669"/>
    <property type="project" value="InterPro"/>
</dbReference>
<gene>
    <name evidence="5" type="ORF">PVAP13_7KG184100</name>
</gene>
<keyword evidence="6" id="KW-1185">Reference proteome</keyword>
<sequence>MQHAQGQSRAELSIARGQASGTMIFQSLCLGVLPLLDAVGGLVAGFRSSVALPSPSHGAQFTHVLGDEETDVAKSSHAAEDGDPLDLWRLWTLDLLDTSHVHADLVFPCACTVDSTPPRSQRSQAKQRRRRAAIGGRSSRDGGSFRRLAARHERHLMYAVVVAMLQVFLRLTRANATTLLLPMLAQAAGRGRAAARAGDAVLVLVNTCGVLGSALAARKFGREAMCAISGVLIVFCQVAVPAIMGAAHAGLSGGGARMAGGHAAGMFALACAVSGGFSWAWGALFWAVPGEGIRSAGQAAGAALGFGLGFAQMQCFLLTLRQLKHAAFAYYAVWIWS</sequence>
<evidence type="ECO:0000256" key="4">
    <source>
        <dbReference type="SAM" id="Phobius"/>
    </source>
</evidence>
<keyword evidence="4" id="KW-0472">Membrane</keyword>
<keyword evidence="2" id="KW-0813">Transport</keyword>
<comment type="caution">
    <text evidence="5">The sequence shown here is derived from an EMBL/GenBank/DDBJ whole genome shotgun (WGS) entry which is preliminary data.</text>
</comment>
<dbReference type="PANTHER" id="PTHR23500:SF474">
    <property type="entry name" value="SOLUTE CARRIER FAMILY 40 PROTEIN"/>
    <property type="match status" value="1"/>
</dbReference>
<feature type="transmembrane region" description="Helical" evidence="4">
    <location>
        <begin position="300"/>
        <end position="320"/>
    </location>
</feature>
<evidence type="ECO:0000313" key="6">
    <source>
        <dbReference type="Proteomes" id="UP000823388"/>
    </source>
</evidence>
<dbReference type="OrthoDB" id="689903at2759"/>
<evidence type="ECO:0000256" key="3">
    <source>
        <dbReference type="SAM" id="MobiDB-lite"/>
    </source>
</evidence>
<keyword evidence="4" id="KW-0812">Transmembrane</keyword>
<name>A0A8T0QG93_PANVG</name>
<feature type="transmembrane region" description="Helical" evidence="4">
    <location>
        <begin position="193"/>
        <end position="217"/>
    </location>
</feature>
<accession>A0A8T0QG93</accession>
<keyword evidence="4" id="KW-1133">Transmembrane helix</keyword>
<evidence type="ECO:0000313" key="5">
    <source>
        <dbReference type="EMBL" id="KAG2572525.1"/>
    </source>
</evidence>
<proteinExistence type="inferred from homology"/>
<organism evidence="5 6">
    <name type="scientific">Panicum virgatum</name>
    <name type="common">Blackwell switchgrass</name>
    <dbReference type="NCBI Taxonomy" id="38727"/>
    <lineage>
        <taxon>Eukaryota</taxon>
        <taxon>Viridiplantae</taxon>
        <taxon>Streptophyta</taxon>
        <taxon>Embryophyta</taxon>
        <taxon>Tracheophyta</taxon>
        <taxon>Spermatophyta</taxon>
        <taxon>Magnoliopsida</taxon>
        <taxon>Liliopsida</taxon>
        <taxon>Poales</taxon>
        <taxon>Poaceae</taxon>
        <taxon>PACMAD clade</taxon>
        <taxon>Panicoideae</taxon>
        <taxon>Panicodae</taxon>
        <taxon>Paniceae</taxon>
        <taxon>Panicinae</taxon>
        <taxon>Panicum</taxon>
        <taxon>Panicum sect. Hiantes</taxon>
    </lineage>
</organism>
<evidence type="ECO:0000256" key="1">
    <source>
        <dbReference type="ARBA" id="ARBA00010992"/>
    </source>
</evidence>
<feature type="transmembrane region" description="Helical" evidence="4">
    <location>
        <begin position="264"/>
        <end position="288"/>
    </location>
</feature>
<dbReference type="InterPro" id="IPR045262">
    <property type="entry name" value="STP/PLT_plant"/>
</dbReference>
<comment type="similarity">
    <text evidence="1">Belongs to the major facilitator superfamily. Sugar transporter (TC 2.A.1.1) family.</text>
</comment>
<dbReference type="PANTHER" id="PTHR23500">
    <property type="entry name" value="SOLUTE CARRIER FAMILY 2, FACILITATED GLUCOSE TRANSPORTER"/>
    <property type="match status" value="1"/>
</dbReference>
<dbReference type="Proteomes" id="UP000823388">
    <property type="component" value="Chromosome 7K"/>
</dbReference>
<dbReference type="AlphaFoldDB" id="A0A8T0QG93"/>